<dbReference type="GO" id="GO:0070569">
    <property type="term" value="F:uridylyltransferase activity"/>
    <property type="evidence" value="ECO:0007669"/>
    <property type="project" value="InterPro"/>
</dbReference>
<dbReference type="PANTHER" id="PTHR11952">
    <property type="entry name" value="UDP- GLUCOSE PYROPHOSPHORYLASE"/>
    <property type="match status" value="1"/>
</dbReference>
<keyword evidence="3 4" id="KW-0548">Nucleotidyltransferase</keyword>
<dbReference type="InterPro" id="IPR029044">
    <property type="entry name" value="Nucleotide-diphossugar_trans"/>
</dbReference>
<comment type="similarity">
    <text evidence="1">Belongs to the UDPGP type 1 family.</text>
</comment>
<dbReference type="RefSeq" id="WP_145065795.1">
    <property type="nucleotide sequence ID" value="NZ_CP036287.1"/>
</dbReference>
<gene>
    <name evidence="4" type="ORF">Pla133_26230</name>
</gene>
<dbReference type="InterPro" id="IPR039741">
    <property type="entry name" value="UDP-sugar_pyrophosphorylase"/>
</dbReference>
<keyword evidence="5" id="KW-1185">Reference proteome</keyword>
<sequence length="468" mass="50659">MNLENELRERAEAHGQGHVFSHWSALDQAGREGLLAQLAEVDFELLKRLTATLAEPGFDANGRSFDPPELFPLERDADQQERALAARATGAAELAAGRVGFLLVAGGQASRLGYDGPKGAFPLGPVTDRPLFAWHAARLLAAGRRHGFAPRWYVMTSQANDADTRAFFERHDHFGFPPEDVFFFSQAMLPALDLEGRILLSGPGQLFLAPNGHGGTLDALARSGALADATQRGITQFSYFQVDNPLVRPADELFLGLHVEAGARMSSKVVSKNDPGEKVGVLGRIDGSLGCIEYSDLPGELRDARDEAGQLLFRAGNIAVHAIAVEFVDELTRHGLELPWHVARKRMQVLGNDGAPTEVDGAKFETFVFDALSKSPTSVTLEVERALEFSPVKNASGGDSPDTSRRDLCRLFADWVSEVGHELPERQIEGSPALEVCPLVAEDLAEFQAAGPPEPLARDGGHVYAERS</sequence>
<dbReference type="Pfam" id="PF01704">
    <property type="entry name" value="UDPGP"/>
    <property type="match status" value="1"/>
</dbReference>
<organism evidence="4 5">
    <name type="scientific">Engelhardtia mirabilis</name>
    <dbReference type="NCBI Taxonomy" id="2528011"/>
    <lineage>
        <taxon>Bacteria</taxon>
        <taxon>Pseudomonadati</taxon>
        <taxon>Planctomycetota</taxon>
        <taxon>Planctomycetia</taxon>
        <taxon>Planctomycetia incertae sedis</taxon>
        <taxon>Engelhardtia</taxon>
    </lineage>
</organism>
<accession>A0A518BKN9</accession>
<dbReference type="AlphaFoldDB" id="A0A518BKN9"/>
<evidence type="ECO:0000313" key="4">
    <source>
        <dbReference type="EMBL" id="QDU67536.1"/>
    </source>
</evidence>
<reference evidence="4 5" key="1">
    <citation type="submission" date="2019-02" db="EMBL/GenBank/DDBJ databases">
        <title>Deep-cultivation of Planctomycetes and their phenomic and genomic characterization uncovers novel biology.</title>
        <authorList>
            <person name="Wiegand S."/>
            <person name="Jogler M."/>
            <person name="Boedeker C."/>
            <person name="Pinto D."/>
            <person name="Vollmers J."/>
            <person name="Rivas-Marin E."/>
            <person name="Kohn T."/>
            <person name="Peeters S.H."/>
            <person name="Heuer A."/>
            <person name="Rast P."/>
            <person name="Oberbeckmann S."/>
            <person name="Bunk B."/>
            <person name="Jeske O."/>
            <person name="Meyerdierks A."/>
            <person name="Storesund J.E."/>
            <person name="Kallscheuer N."/>
            <person name="Luecker S."/>
            <person name="Lage O.M."/>
            <person name="Pohl T."/>
            <person name="Merkel B.J."/>
            <person name="Hornburger P."/>
            <person name="Mueller R.-W."/>
            <person name="Bruemmer F."/>
            <person name="Labrenz M."/>
            <person name="Spormann A.M."/>
            <person name="Op den Camp H."/>
            <person name="Overmann J."/>
            <person name="Amann R."/>
            <person name="Jetten M.S.M."/>
            <person name="Mascher T."/>
            <person name="Medema M.H."/>
            <person name="Devos D.P."/>
            <person name="Kaster A.-K."/>
            <person name="Ovreas L."/>
            <person name="Rohde M."/>
            <person name="Galperin M.Y."/>
            <person name="Jogler C."/>
        </authorList>
    </citation>
    <scope>NUCLEOTIDE SEQUENCE [LARGE SCALE GENOMIC DNA]</scope>
    <source>
        <strain evidence="4 5">Pla133</strain>
    </source>
</reference>
<dbReference type="EMBL" id="CP036287">
    <property type="protein sequence ID" value="QDU67536.1"/>
    <property type="molecule type" value="Genomic_DNA"/>
</dbReference>
<evidence type="ECO:0000313" key="5">
    <source>
        <dbReference type="Proteomes" id="UP000316921"/>
    </source>
</evidence>
<name>A0A518BKN9_9BACT</name>
<evidence type="ECO:0000256" key="1">
    <source>
        <dbReference type="ARBA" id="ARBA00010401"/>
    </source>
</evidence>
<dbReference type="PANTHER" id="PTHR11952:SF2">
    <property type="entry name" value="LD24639P"/>
    <property type="match status" value="1"/>
</dbReference>
<dbReference type="Gene3D" id="3.90.550.10">
    <property type="entry name" value="Spore Coat Polysaccharide Biosynthesis Protein SpsA, Chain A"/>
    <property type="match status" value="1"/>
</dbReference>
<evidence type="ECO:0000256" key="3">
    <source>
        <dbReference type="ARBA" id="ARBA00022695"/>
    </source>
</evidence>
<dbReference type="InterPro" id="IPR002618">
    <property type="entry name" value="UDPGP_fam"/>
</dbReference>
<dbReference type="SUPFAM" id="SSF53448">
    <property type="entry name" value="Nucleotide-diphospho-sugar transferases"/>
    <property type="match status" value="1"/>
</dbReference>
<dbReference type="Proteomes" id="UP000316921">
    <property type="component" value="Chromosome"/>
</dbReference>
<dbReference type="KEGG" id="pbap:Pla133_26230"/>
<protein>
    <submittedName>
        <fullName evidence="4">Putative uridylyltransferase</fullName>
        <ecNumber evidence="4">2.7.7.-</ecNumber>
    </submittedName>
</protein>
<dbReference type="EC" id="2.7.7.-" evidence="4"/>
<proteinExistence type="inferred from homology"/>
<keyword evidence="2 4" id="KW-0808">Transferase</keyword>
<evidence type="ECO:0000256" key="2">
    <source>
        <dbReference type="ARBA" id="ARBA00022679"/>
    </source>
</evidence>